<feature type="domain" description="Bacterial bifunctional deaminase-reductase C-terminal" evidence="1">
    <location>
        <begin position="31"/>
        <end position="183"/>
    </location>
</feature>
<dbReference type="GO" id="GO:0009231">
    <property type="term" value="P:riboflavin biosynthetic process"/>
    <property type="evidence" value="ECO:0007669"/>
    <property type="project" value="InterPro"/>
</dbReference>
<comment type="caution">
    <text evidence="2">The sequence shown here is derived from an EMBL/GenBank/DDBJ whole genome shotgun (WGS) entry which is preliminary data.</text>
</comment>
<dbReference type="InterPro" id="IPR024072">
    <property type="entry name" value="DHFR-like_dom_sf"/>
</dbReference>
<proteinExistence type="predicted"/>
<dbReference type="PANTHER" id="PTHR38011">
    <property type="entry name" value="DIHYDROFOLATE REDUCTASE FAMILY PROTEIN (AFU_ORTHOLOGUE AFUA_8G06820)"/>
    <property type="match status" value="1"/>
</dbReference>
<accession>A0A2S6HQA8</accession>
<evidence type="ECO:0000313" key="2">
    <source>
        <dbReference type="EMBL" id="PPK79628.1"/>
    </source>
</evidence>
<keyword evidence="3" id="KW-1185">Reference proteome</keyword>
<dbReference type="InterPro" id="IPR002734">
    <property type="entry name" value="RibDG_C"/>
</dbReference>
<dbReference type="GO" id="GO:0008703">
    <property type="term" value="F:5-amino-6-(5-phosphoribosylamino)uracil reductase activity"/>
    <property type="evidence" value="ECO:0007669"/>
    <property type="project" value="InterPro"/>
</dbReference>
<dbReference type="Gene3D" id="3.40.430.10">
    <property type="entry name" value="Dihydrofolate Reductase, subunit A"/>
    <property type="match status" value="1"/>
</dbReference>
<dbReference type="PANTHER" id="PTHR38011:SF11">
    <property type="entry name" value="2,5-DIAMINO-6-RIBOSYLAMINO-4(3H)-PYRIMIDINONE 5'-PHOSPHATE REDUCTASE"/>
    <property type="match status" value="1"/>
</dbReference>
<dbReference type="Proteomes" id="UP000237749">
    <property type="component" value="Unassembled WGS sequence"/>
</dbReference>
<dbReference type="SUPFAM" id="SSF53597">
    <property type="entry name" value="Dihydrofolate reductase-like"/>
    <property type="match status" value="1"/>
</dbReference>
<sequence length="194" mass="22333">MQGILFYQKLNCKKLIDERKVKMSVFFYGCITLDGYLADKNHNLDWLYQTGDAEETDYENFYHSMNVTIMGKRTFNEIEKMDNADSIYSATENYVITHSKSVSVRGFTPVSCDVVEFVKQFDKEKNIWIVGGGTILAPLLDNDMIDNMIIQIAPVLLGKGIPLFSQEESLKRFCLKEVKQYGQFAELIYTKIQS</sequence>
<dbReference type="EMBL" id="PTJA01000009">
    <property type="protein sequence ID" value="PPK79628.1"/>
    <property type="molecule type" value="Genomic_DNA"/>
</dbReference>
<dbReference type="InterPro" id="IPR050765">
    <property type="entry name" value="Riboflavin_Biosynth_HTPR"/>
</dbReference>
<protein>
    <submittedName>
        <fullName evidence="2">Dihydrofolate reductase</fullName>
    </submittedName>
</protein>
<reference evidence="2 3" key="1">
    <citation type="submission" date="2018-02" db="EMBL/GenBank/DDBJ databases">
        <title>Genomic Encyclopedia of Archaeal and Bacterial Type Strains, Phase II (KMG-II): from individual species to whole genera.</title>
        <authorList>
            <person name="Goeker M."/>
        </authorList>
    </citation>
    <scope>NUCLEOTIDE SEQUENCE [LARGE SCALE GENOMIC DNA]</scope>
    <source>
        <strain evidence="2 3">DSM 3808</strain>
    </source>
</reference>
<gene>
    <name evidence="2" type="ORF">BXY41_109106</name>
</gene>
<name>A0A2S6HQA8_9FIRM</name>
<dbReference type="AlphaFoldDB" id="A0A2S6HQA8"/>
<organism evidence="2 3">
    <name type="scientific">Lacrimispora xylanisolvens</name>
    <dbReference type="NCBI Taxonomy" id="384636"/>
    <lineage>
        <taxon>Bacteria</taxon>
        <taxon>Bacillati</taxon>
        <taxon>Bacillota</taxon>
        <taxon>Clostridia</taxon>
        <taxon>Lachnospirales</taxon>
        <taxon>Lachnospiraceae</taxon>
        <taxon>Lacrimispora</taxon>
    </lineage>
</organism>
<evidence type="ECO:0000259" key="1">
    <source>
        <dbReference type="Pfam" id="PF01872"/>
    </source>
</evidence>
<dbReference type="Pfam" id="PF01872">
    <property type="entry name" value="RibD_C"/>
    <property type="match status" value="1"/>
</dbReference>
<evidence type="ECO:0000313" key="3">
    <source>
        <dbReference type="Proteomes" id="UP000237749"/>
    </source>
</evidence>